<reference evidence="1 2" key="1">
    <citation type="journal article" date="2014" name="BMC Genomics">
        <title>Genome and secretome analysis of the hemibiotrophic fungal pathogen, Moniliophthora roreri, which causes frosty pod rot disease of cacao: mechanisms of the biotrophic and necrotrophic phases.</title>
        <authorList>
            <person name="Meinhardt L.W."/>
            <person name="Costa G.G.L."/>
            <person name="Thomazella D.P.T."/>
            <person name="Teixeira P.J.P.L."/>
            <person name="Carazzolle M.F."/>
            <person name="Schuster S.C."/>
            <person name="Carlson J.E."/>
            <person name="Guiltinan M.J."/>
            <person name="Mieczkowski P."/>
            <person name="Farmer A."/>
            <person name="Ramaraj T."/>
            <person name="Crozier J."/>
            <person name="Davis R.E."/>
            <person name="Shao J."/>
            <person name="Melnick R.L."/>
            <person name="Pereira G.A.G."/>
            <person name="Bailey B.A."/>
        </authorList>
    </citation>
    <scope>NUCLEOTIDE SEQUENCE [LARGE SCALE GENOMIC DNA]</scope>
    <source>
        <strain evidence="1 2">MCA 2997</strain>
    </source>
</reference>
<dbReference type="Proteomes" id="UP000017559">
    <property type="component" value="Unassembled WGS sequence"/>
</dbReference>
<dbReference type="AlphaFoldDB" id="V2XXD9"/>
<evidence type="ECO:0000313" key="1">
    <source>
        <dbReference type="EMBL" id="ESK97185.1"/>
    </source>
</evidence>
<proteinExistence type="predicted"/>
<comment type="caution">
    <text evidence="1">The sequence shown here is derived from an EMBL/GenBank/DDBJ whole genome shotgun (WGS) entry which is preliminary data.</text>
</comment>
<dbReference type="EMBL" id="AWSO01000034">
    <property type="protein sequence ID" value="ESK97185.1"/>
    <property type="molecule type" value="Genomic_DNA"/>
</dbReference>
<keyword evidence="2" id="KW-1185">Reference proteome</keyword>
<dbReference type="HOGENOM" id="CLU_2373282_0_0_1"/>
<evidence type="ECO:0000313" key="2">
    <source>
        <dbReference type="Proteomes" id="UP000017559"/>
    </source>
</evidence>
<organism evidence="1 2">
    <name type="scientific">Moniliophthora roreri (strain MCA 2997)</name>
    <name type="common">Cocoa frosty pod rot fungus</name>
    <name type="synonym">Crinipellis roreri</name>
    <dbReference type="NCBI Taxonomy" id="1381753"/>
    <lineage>
        <taxon>Eukaryota</taxon>
        <taxon>Fungi</taxon>
        <taxon>Dikarya</taxon>
        <taxon>Basidiomycota</taxon>
        <taxon>Agaricomycotina</taxon>
        <taxon>Agaricomycetes</taxon>
        <taxon>Agaricomycetidae</taxon>
        <taxon>Agaricales</taxon>
        <taxon>Marasmiineae</taxon>
        <taxon>Marasmiaceae</taxon>
        <taxon>Moniliophthora</taxon>
    </lineage>
</organism>
<gene>
    <name evidence="1" type="ORF">Moror_6268</name>
</gene>
<protein>
    <submittedName>
        <fullName evidence="1">Uncharacterized protein</fullName>
    </submittedName>
</protein>
<dbReference type="KEGG" id="mrr:Moror_6268"/>
<name>V2XXD9_MONRO</name>
<accession>V2XXD9</accession>
<sequence length="95" mass="10929">MPSTILKFSARDSTCFEDSNKVKDTPRTRMNSLLLKSENLLRLPFSHDDESEYRRKSITRATGNSRFRPSSIYEIITPRPSLPVTSEFCLRSLST</sequence>